<dbReference type="Proteomes" id="UP001595462">
    <property type="component" value="Unassembled WGS sequence"/>
</dbReference>
<name>A0ABV7ESZ8_9GAMM</name>
<evidence type="ECO:0000313" key="1">
    <source>
        <dbReference type="EMBL" id="MFC3105909.1"/>
    </source>
</evidence>
<proteinExistence type="predicted"/>
<reference evidence="2" key="1">
    <citation type="journal article" date="2019" name="Int. J. Syst. Evol. Microbiol.">
        <title>The Global Catalogue of Microorganisms (GCM) 10K type strain sequencing project: providing services to taxonomists for standard genome sequencing and annotation.</title>
        <authorList>
            <consortium name="The Broad Institute Genomics Platform"/>
            <consortium name="The Broad Institute Genome Sequencing Center for Infectious Disease"/>
            <person name="Wu L."/>
            <person name="Ma J."/>
        </authorList>
    </citation>
    <scope>NUCLEOTIDE SEQUENCE [LARGE SCALE GENOMIC DNA]</scope>
    <source>
        <strain evidence="2">KCTC 52640</strain>
    </source>
</reference>
<dbReference type="RefSeq" id="WP_380691465.1">
    <property type="nucleotide sequence ID" value="NZ_JBHRSS010000009.1"/>
</dbReference>
<protein>
    <submittedName>
        <fullName evidence="1">Uncharacterized protein</fullName>
    </submittedName>
</protein>
<sequence length="280" mass="32905">MNRSVNAYRRPIYGTGKRLKRSVLRTLGLWSRQHYDVEVVVENGQATYKKITFKSERQAERVSANLERYGDTPHLPSWRRREGNIIWVDYVQGQPCHRVDDTMMPQIARCFGQIANRDSRLQTFEATPYWQRHLDNLDFLSQTRVIGHRLRRELQYKSRHARPDALRTGFDYGDPIGPNLLSRDECGTICAIDVKNLHSDTLIGEGLAKASDRWMCRERRAVVFAHLNRLGLTDIERAFDFIAIYERTARVKRKTERDLQLHRRVRSARAKRRQLAMLLD</sequence>
<gene>
    <name evidence="1" type="ORF">ACFOSU_18725</name>
</gene>
<comment type="caution">
    <text evidence="1">The sequence shown here is derived from an EMBL/GenBank/DDBJ whole genome shotgun (WGS) entry which is preliminary data.</text>
</comment>
<evidence type="ECO:0000313" key="2">
    <source>
        <dbReference type="Proteomes" id="UP001595462"/>
    </source>
</evidence>
<keyword evidence="2" id="KW-1185">Reference proteome</keyword>
<organism evidence="1 2">
    <name type="scientific">Salinisphaera aquimarina</name>
    <dbReference type="NCBI Taxonomy" id="2094031"/>
    <lineage>
        <taxon>Bacteria</taxon>
        <taxon>Pseudomonadati</taxon>
        <taxon>Pseudomonadota</taxon>
        <taxon>Gammaproteobacteria</taxon>
        <taxon>Salinisphaerales</taxon>
        <taxon>Salinisphaeraceae</taxon>
        <taxon>Salinisphaera</taxon>
    </lineage>
</organism>
<accession>A0ABV7ESZ8</accession>
<dbReference type="EMBL" id="JBHRSS010000009">
    <property type="protein sequence ID" value="MFC3105909.1"/>
    <property type="molecule type" value="Genomic_DNA"/>
</dbReference>